<name>A0A238Z4B4_HALEZ</name>
<dbReference type="EMBL" id="FZNK01000027">
    <property type="protein sequence ID" value="SNR77799.1"/>
    <property type="molecule type" value="Genomic_DNA"/>
</dbReference>
<gene>
    <name evidence="1" type="ORF">SAMN06266787_1272</name>
</gene>
<evidence type="ECO:0000313" key="1">
    <source>
        <dbReference type="EMBL" id="SNR77799.1"/>
    </source>
</evidence>
<dbReference type="Proteomes" id="UP000198297">
    <property type="component" value="Unassembled WGS sequence"/>
</dbReference>
<reference evidence="1 2" key="1">
    <citation type="submission" date="2017-06" db="EMBL/GenBank/DDBJ databases">
        <authorList>
            <person name="Kim H.J."/>
            <person name="Triplett B.A."/>
        </authorList>
    </citation>
    <scope>NUCLEOTIDE SEQUENCE [LARGE SCALE GENOMIC DNA]</scope>
    <source>
        <strain evidence="1 2">DSM 19316</strain>
    </source>
</reference>
<evidence type="ECO:0000313" key="2">
    <source>
        <dbReference type="Proteomes" id="UP000198297"/>
    </source>
</evidence>
<organism evidence="1 2">
    <name type="scientific">Halorubrum ezzemoulense</name>
    <name type="common">Halorubrum chaoviator</name>
    <dbReference type="NCBI Taxonomy" id="337243"/>
    <lineage>
        <taxon>Archaea</taxon>
        <taxon>Methanobacteriati</taxon>
        <taxon>Methanobacteriota</taxon>
        <taxon>Stenosarchaea group</taxon>
        <taxon>Halobacteria</taxon>
        <taxon>Halobacteriales</taxon>
        <taxon>Haloferacaceae</taxon>
        <taxon>Halorubrum</taxon>
    </lineage>
</organism>
<dbReference type="AlphaFoldDB" id="A0A238Z4B4"/>
<accession>A0A238Z4B4</accession>
<protein>
    <submittedName>
        <fullName evidence="1">Uncharacterized protein</fullName>
    </submittedName>
</protein>
<sequence length="76" mass="8657">MGVLGRSSRAATLHRFQFSHVFQYIESGLFRPVILEMVGWVCWIVRSTDVYWTALTSVVSADRVHIVTTYSHITGI</sequence>
<proteinExistence type="predicted"/>